<dbReference type="NCBIfam" id="TIGR02464">
    <property type="entry name" value="ribofla_fusion"/>
    <property type="match status" value="1"/>
</dbReference>
<evidence type="ECO:0000259" key="2">
    <source>
        <dbReference type="Pfam" id="PF08719"/>
    </source>
</evidence>
<dbReference type="WBParaSite" id="scaffold1434_cov184.g3096">
    <property type="protein sequence ID" value="scaffold1434_cov184.g3096"/>
    <property type="gene ID" value="scaffold1434_cov184.g3096"/>
</dbReference>
<dbReference type="Gene3D" id="1.10.357.40">
    <property type="entry name" value="YbiA-like"/>
    <property type="match status" value="1"/>
</dbReference>
<dbReference type="InterPro" id="IPR055937">
    <property type="entry name" value="DUF7515"/>
</dbReference>
<feature type="compositionally biased region" description="Low complexity" evidence="1">
    <location>
        <begin position="532"/>
        <end position="544"/>
    </location>
</feature>
<feature type="compositionally biased region" description="Acidic residues" evidence="1">
    <location>
        <begin position="81"/>
        <end position="91"/>
    </location>
</feature>
<evidence type="ECO:0000256" key="1">
    <source>
        <dbReference type="SAM" id="MobiDB-lite"/>
    </source>
</evidence>
<feature type="domain" description="NADAR" evidence="2">
    <location>
        <begin position="811"/>
        <end position="968"/>
    </location>
</feature>
<name>A0A915LQK8_MELJA</name>
<dbReference type="Proteomes" id="UP000887561">
    <property type="component" value="Unplaced"/>
</dbReference>
<evidence type="ECO:0000259" key="3">
    <source>
        <dbReference type="Pfam" id="PF24359"/>
    </source>
</evidence>
<evidence type="ECO:0000313" key="5">
    <source>
        <dbReference type="Proteomes" id="UP000887561"/>
    </source>
</evidence>
<feature type="domain" description="DUF7516" evidence="4">
    <location>
        <begin position="260"/>
        <end position="344"/>
    </location>
</feature>
<feature type="domain" description="DUF7515" evidence="3">
    <location>
        <begin position="135"/>
        <end position="221"/>
    </location>
</feature>
<dbReference type="InterPro" id="IPR037238">
    <property type="entry name" value="YbiA-like_sf"/>
</dbReference>
<feature type="compositionally biased region" description="Polar residues" evidence="1">
    <location>
        <begin position="453"/>
        <end position="462"/>
    </location>
</feature>
<dbReference type="SUPFAM" id="SSF143990">
    <property type="entry name" value="YbiA-like"/>
    <property type="match status" value="1"/>
</dbReference>
<keyword evidence="5" id="KW-1185">Reference proteome</keyword>
<feature type="compositionally biased region" description="Acidic residues" evidence="1">
    <location>
        <begin position="567"/>
        <end position="579"/>
    </location>
</feature>
<protein>
    <submittedName>
        <fullName evidence="6">NADAR domain-containing protein</fullName>
    </submittedName>
</protein>
<evidence type="ECO:0000313" key="6">
    <source>
        <dbReference type="WBParaSite" id="scaffold1434_cov184.g3096"/>
    </source>
</evidence>
<feature type="compositionally biased region" description="Gly residues" evidence="1">
    <location>
        <begin position="499"/>
        <end position="519"/>
    </location>
</feature>
<feature type="region of interest" description="Disordered" evidence="1">
    <location>
        <begin position="494"/>
        <end position="595"/>
    </location>
</feature>
<feature type="compositionally biased region" description="Acidic residues" evidence="1">
    <location>
        <begin position="46"/>
        <end position="66"/>
    </location>
</feature>
<feature type="region of interest" description="Disordered" evidence="1">
    <location>
        <begin position="420"/>
        <end position="462"/>
    </location>
</feature>
<dbReference type="Pfam" id="PF08719">
    <property type="entry name" value="NADAR"/>
    <property type="match status" value="1"/>
</dbReference>
<dbReference type="CDD" id="cd15457">
    <property type="entry name" value="NADAR"/>
    <property type="match status" value="1"/>
</dbReference>
<dbReference type="InterPro" id="IPR055938">
    <property type="entry name" value="DUF7516"/>
</dbReference>
<dbReference type="InterPro" id="IPR012816">
    <property type="entry name" value="NADAR"/>
</dbReference>
<evidence type="ECO:0000259" key="4">
    <source>
        <dbReference type="Pfam" id="PF24360"/>
    </source>
</evidence>
<organism evidence="5 6">
    <name type="scientific">Meloidogyne javanica</name>
    <name type="common">Root-knot nematode worm</name>
    <dbReference type="NCBI Taxonomy" id="6303"/>
    <lineage>
        <taxon>Eukaryota</taxon>
        <taxon>Metazoa</taxon>
        <taxon>Ecdysozoa</taxon>
        <taxon>Nematoda</taxon>
        <taxon>Chromadorea</taxon>
        <taxon>Rhabditida</taxon>
        <taxon>Tylenchina</taxon>
        <taxon>Tylenchomorpha</taxon>
        <taxon>Tylenchoidea</taxon>
        <taxon>Meloidogynidae</taxon>
        <taxon>Meloidogyninae</taxon>
        <taxon>Meloidogyne</taxon>
        <taxon>Meloidogyne incognita group</taxon>
    </lineage>
</organism>
<proteinExistence type="predicted"/>
<reference evidence="6" key="1">
    <citation type="submission" date="2022-11" db="UniProtKB">
        <authorList>
            <consortium name="WormBaseParasite"/>
        </authorList>
    </citation>
    <scope>IDENTIFICATION</scope>
</reference>
<dbReference type="Pfam" id="PF24359">
    <property type="entry name" value="DUF7515"/>
    <property type="match status" value="1"/>
</dbReference>
<sequence length="989" mass="112329">MARSESFFDAELPADPSSSYRHISTTNYNNYVEDEEDIGLDYGVEVNDENDDLGFGDDEEEEEDDLGLLPPGPPSRHFGNYEEEEEEDDEIGLNRMPPMPDEEDDIFGDPKTSTPAPQDPTINNENVNYDMMNVPFTDFAKEVVYTVASKCSASQPIGYCNVHELREDLRKDTGLLPDYVVAHYGFPNFETFMKSELMKDYVRLQLIEGKNCFLPRDCERFAHIRNEQEIERAATLLAQTREENEKLCRALLPENREATLKGRKLISELVYELGGQDNPVSWQSVQKKYKEKYNEELAGEALKRMFTRDKAIKILETLFNYELQLFQANLPGHFFLQLKMPYNDLLNYYETELQNHNEAKAQMKNVTGRALRPKGNYPKQPKVFPTGPLYPTFVPPPPPVQPTKKSLDVPTDGGQTNIVNNNVSTSNQPSLPTTSNAAPKKSKFDISPEEIGLSSTKKQSSFTEMINDEEDDIAEERKVTVKYNRKGWEEESSVPAYEIGGGGGGSGTGGGRTAGGGGMEKPSRLDTPMNQNGNNGKNGVVEGEAAVENNKKKKTRYTSRIVGQDFTDSEESGDDEDEIVSVKQREGQQNVISSQKSDGENLVRLDIFLKYFCGSGPGKGMCRFPKTVDATSFVPQPVPQPETISSNTTFVPPPRLSGHRAGIHKFMQEKPKIKRYPVNYSSDEYDEDDNIFNEQQKPREKEKSVENIFGGRVEQQQGGGGIGGSFIFRKGNEVLVLTESDDKIRASKHCDGRIKWDAYFPKTEWKLFSITILGLVYSFMLRENFTPPYPICLTTACGQDFLCFFTKKFGFSNHFLTPKPIKIDGVEYCCSEQFYMYMKAMYFDYRSLAEEIMLTNDPSTIKKLGNADTMRQRQANGAELKCRDFDHDKWRKVKRNVMLTGLRAKFEQNVQLFNMLIETENALLIEASQTDLFWGIGCSLTGEEIKSIDNWRGSNQMGILLMKLRTEFQYRCRANEFVIKKEEYEDDCF</sequence>
<feature type="region of interest" description="Disordered" evidence="1">
    <location>
        <begin position="1"/>
        <end position="23"/>
    </location>
</feature>
<feature type="region of interest" description="Disordered" evidence="1">
    <location>
        <begin position="44"/>
        <end position="107"/>
    </location>
</feature>
<accession>A0A915LQK8</accession>
<dbReference type="AlphaFoldDB" id="A0A915LQK8"/>
<dbReference type="Pfam" id="PF24360">
    <property type="entry name" value="DUF7516"/>
    <property type="match status" value="1"/>
</dbReference>